<keyword evidence="3" id="KW-1133">Transmembrane helix</keyword>
<evidence type="ECO:0000256" key="3">
    <source>
        <dbReference type="SAM" id="Phobius"/>
    </source>
</evidence>
<accession>A0A0M0LGE1</accession>
<dbReference type="GO" id="GO:0016020">
    <property type="term" value="C:membrane"/>
    <property type="evidence" value="ECO:0007669"/>
    <property type="project" value="GOC"/>
</dbReference>
<comment type="caution">
    <text evidence="5">The sequence shown here is derived from an EMBL/GenBank/DDBJ whole genome shotgun (WGS) entry which is preliminary data.</text>
</comment>
<evidence type="ECO:0000259" key="4">
    <source>
        <dbReference type="Pfam" id="PF00149"/>
    </source>
</evidence>
<evidence type="ECO:0000256" key="2">
    <source>
        <dbReference type="ARBA" id="ARBA00022801"/>
    </source>
</evidence>
<dbReference type="OrthoDB" id="9780884at2"/>
<gene>
    <name evidence="5" type="ORF">AMD00_17185</name>
</gene>
<dbReference type="InterPro" id="IPR029052">
    <property type="entry name" value="Metallo-depent_PP-like"/>
</dbReference>
<feature type="domain" description="Calcineurin-like phosphoesterase" evidence="4">
    <location>
        <begin position="44"/>
        <end position="208"/>
    </location>
</feature>
<keyword evidence="6" id="KW-1185">Reference proteome</keyword>
<dbReference type="CDD" id="cd07385">
    <property type="entry name" value="MPP_YkuE_C"/>
    <property type="match status" value="1"/>
</dbReference>
<feature type="transmembrane region" description="Helical" evidence="3">
    <location>
        <begin position="7"/>
        <end position="26"/>
    </location>
</feature>
<dbReference type="RefSeq" id="WP_053418208.1">
    <property type="nucleotide sequence ID" value="NZ_LILB01000005.1"/>
</dbReference>
<dbReference type="SUPFAM" id="SSF56300">
    <property type="entry name" value="Metallo-dependent phosphatases"/>
    <property type="match status" value="1"/>
</dbReference>
<dbReference type="GO" id="GO:0046872">
    <property type="term" value="F:metal ion binding"/>
    <property type="evidence" value="ECO:0007669"/>
    <property type="project" value="UniProtKB-KW"/>
</dbReference>
<dbReference type="InterPro" id="IPR004843">
    <property type="entry name" value="Calcineurin-like_PHP"/>
</dbReference>
<dbReference type="PANTHER" id="PTHR31302:SF31">
    <property type="entry name" value="PHOSPHODIESTERASE YAEI"/>
    <property type="match status" value="1"/>
</dbReference>
<dbReference type="PATRIC" id="fig|263475.3.peg.4731"/>
<dbReference type="GO" id="GO:0008758">
    <property type="term" value="F:UDP-2,3-diacylglucosamine hydrolase activity"/>
    <property type="evidence" value="ECO:0007669"/>
    <property type="project" value="TreeGrafter"/>
</dbReference>
<organism evidence="5 6">
    <name type="scientific">Viridibacillus arvi</name>
    <dbReference type="NCBI Taxonomy" id="263475"/>
    <lineage>
        <taxon>Bacteria</taxon>
        <taxon>Bacillati</taxon>
        <taxon>Bacillota</taxon>
        <taxon>Bacilli</taxon>
        <taxon>Bacillales</taxon>
        <taxon>Caryophanaceae</taxon>
        <taxon>Viridibacillus</taxon>
    </lineage>
</organism>
<sequence length="271" mass="29715">MKKILRIIIGLVLVVIFCIINNKWLVTTTYKIESKKLPKSFDGMRIVQVSDLHDATFGNKQDRLIKKVQNAKPDAIFLTGDVIDRNRYDLEGSIHAVAGFVEIAPVYYVTGNHEIAVNKVSEIKGALTELGVNVLSNGTLPFEKDGEIIQIVGIEDPLAGTDTQAMLDTALLQQSKGSFKLLLAHRPEYMKIYAENNIDIAFSGHAHGGQFRLPGVGGLIAPGQGFFPKYTAGTVEVDHMTQVISRGLGNSLMPVRLLNLPEIVVVELHSI</sequence>
<evidence type="ECO:0000313" key="5">
    <source>
        <dbReference type="EMBL" id="KOO50026.1"/>
    </source>
</evidence>
<keyword evidence="1" id="KW-0479">Metal-binding</keyword>
<keyword evidence="2" id="KW-0378">Hydrolase</keyword>
<dbReference type="GO" id="GO:0009245">
    <property type="term" value="P:lipid A biosynthetic process"/>
    <property type="evidence" value="ECO:0007669"/>
    <property type="project" value="TreeGrafter"/>
</dbReference>
<evidence type="ECO:0000313" key="6">
    <source>
        <dbReference type="Proteomes" id="UP000036867"/>
    </source>
</evidence>
<dbReference type="InterPro" id="IPR051158">
    <property type="entry name" value="Metallophosphoesterase_sf"/>
</dbReference>
<keyword evidence="3" id="KW-0812">Transmembrane</keyword>
<dbReference type="GeneID" id="301137828"/>
<dbReference type="Pfam" id="PF00149">
    <property type="entry name" value="Metallophos"/>
    <property type="match status" value="1"/>
</dbReference>
<dbReference type="AlphaFoldDB" id="A0A0M0LGE1"/>
<proteinExistence type="predicted"/>
<evidence type="ECO:0000256" key="1">
    <source>
        <dbReference type="ARBA" id="ARBA00022723"/>
    </source>
</evidence>
<dbReference type="PANTHER" id="PTHR31302">
    <property type="entry name" value="TRANSMEMBRANE PROTEIN WITH METALLOPHOSPHOESTERASE DOMAIN-RELATED"/>
    <property type="match status" value="1"/>
</dbReference>
<protein>
    <submittedName>
        <fullName evidence="5">Phosphoesterase</fullName>
    </submittedName>
</protein>
<keyword evidence="3" id="KW-0472">Membrane</keyword>
<dbReference type="STRING" id="263475.AMD00_17185"/>
<dbReference type="EMBL" id="LILB01000005">
    <property type="protein sequence ID" value="KOO50026.1"/>
    <property type="molecule type" value="Genomic_DNA"/>
</dbReference>
<dbReference type="Proteomes" id="UP000036867">
    <property type="component" value="Unassembled WGS sequence"/>
</dbReference>
<reference evidence="6" key="1">
    <citation type="submission" date="2015-08" db="EMBL/GenBank/DDBJ databases">
        <title>Fjat-10028 dsm 16317.</title>
        <authorList>
            <person name="Liu B."/>
            <person name="Wang J."/>
            <person name="Zhu Y."/>
            <person name="Liu G."/>
            <person name="Chen Q."/>
            <person name="Chen Z."/>
            <person name="Lan J."/>
            <person name="Che J."/>
            <person name="Ge C."/>
            <person name="Shi H."/>
            <person name="Pan Z."/>
            <person name="Liu X."/>
        </authorList>
    </citation>
    <scope>NUCLEOTIDE SEQUENCE [LARGE SCALE GENOMIC DNA]</scope>
    <source>
        <strain evidence="6">DSM 16317</strain>
    </source>
</reference>
<dbReference type="Gene3D" id="3.60.21.10">
    <property type="match status" value="1"/>
</dbReference>
<name>A0A0M0LGE1_9BACL</name>